<sequence>MEKNSLAPGFRFHPTDVELLKYYLRRKVLGKKFRFEAIAELDLYKYAPWDLPDKSLLRTGDLKWYFFCPTEKKYGKGSRFNRATAYGYWKTTGKDRPVRHNDKDVGSIKTLVFHRGKAPQGERTDWVMHEYRLEDKDLLDKGVVQDAYVLCVIFCKDGPGHRNGAQYGAPFREEDWTDDDEVVEDVSSTDLPAPAFTSATSPCVTQSQCLGSSAESSRFADSPSVVLDANKPITPMEASQVLVEDIISALHSSYKEYSLLSYGQIEYGSPITDANANLEFLKAADVSVDDEISSLLATFTKDDALTNVLYPFD</sequence>
<dbReference type="Gramene" id="Tc01v2_t011090.1">
    <property type="protein sequence ID" value="Tc01v2_p011090.1"/>
    <property type="gene ID" value="Tc01v2_g011090"/>
</dbReference>
<evidence type="ECO:0000256" key="1">
    <source>
        <dbReference type="ARBA" id="ARBA00004123"/>
    </source>
</evidence>
<dbReference type="Gene3D" id="2.170.150.80">
    <property type="entry name" value="NAC domain"/>
    <property type="match status" value="1"/>
</dbReference>
<dbReference type="Pfam" id="PF02365">
    <property type="entry name" value="NAM"/>
    <property type="match status" value="1"/>
</dbReference>
<evidence type="ECO:0000313" key="7">
    <source>
        <dbReference type="Proteomes" id="UP000694886"/>
    </source>
</evidence>
<feature type="domain" description="NAC" evidence="6">
    <location>
        <begin position="6"/>
        <end position="156"/>
    </location>
</feature>
<evidence type="ECO:0000256" key="2">
    <source>
        <dbReference type="ARBA" id="ARBA00023015"/>
    </source>
</evidence>
<dbReference type="KEGG" id="tcc:18611845"/>
<dbReference type="InterPro" id="IPR003441">
    <property type="entry name" value="NAC-dom"/>
</dbReference>
<protein>
    <submittedName>
        <fullName evidence="8">NAC domain-containing protein 82</fullName>
    </submittedName>
</protein>
<dbReference type="InterPro" id="IPR036093">
    <property type="entry name" value="NAC_dom_sf"/>
</dbReference>
<evidence type="ECO:0000256" key="4">
    <source>
        <dbReference type="ARBA" id="ARBA00023163"/>
    </source>
</evidence>
<organism evidence="7 8">
    <name type="scientific">Theobroma cacao</name>
    <name type="common">Cacao</name>
    <name type="synonym">Cocoa</name>
    <dbReference type="NCBI Taxonomy" id="3641"/>
    <lineage>
        <taxon>Eukaryota</taxon>
        <taxon>Viridiplantae</taxon>
        <taxon>Streptophyta</taxon>
        <taxon>Embryophyta</taxon>
        <taxon>Tracheophyta</taxon>
        <taxon>Spermatophyta</taxon>
        <taxon>Magnoliopsida</taxon>
        <taxon>eudicotyledons</taxon>
        <taxon>Gunneridae</taxon>
        <taxon>Pentapetalae</taxon>
        <taxon>rosids</taxon>
        <taxon>malvids</taxon>
        <taxon>Malvales</taxon>
        <taxon>Malvaceae</taxon>
        <taxon>Byttnerioideae</taxon>
        <taxon>Theobroma</taxon>
    </lineage>
</organism>
<evidence type="ECO:0000259" key="6">
    <source>
        <dbReference type="PROSITE" id="PS51005"/>
    </source>
</evidence>
<keyword evidence="2" id="KW-0805">Transcription regulation</keyword>
<dbReference type="GeneID" id="18611845"/>
<dbReference type="SUPFAM" id="SSF101941">
    <property type="entry name" value="NAC domain"/>
    <property type="match status" value="1"/>
</dbReference>
<reference evidence="7" key="1">
    <citation type="journal article" date="1997" name="Nucleic Acids Res.">
        <title>tRNAscan-SE: a program for improved detection of transfer RNA genes in genomic sequence.</title>
        <authorList>
            <person name="Lowe T.M."/>
            <person name="Eddy S.R."/>
        </authorList>
    </citation>
    <scope>NUCLEOTIDE SEQUENCE [LARGE SCALE GENOMIC DNA]</scope>
    <source>
        <strain evidence="7">r\B97-61/B2</strain>
    </source>
</reference>
<evidence type="ECO:0000313" key="8">
    <source>
        <dbReference type="RefSeq" id="XP_017977109.1"/>
    </source>
</evidence>
<keyword evidence="5" id="KW-0539">Nucleus</keyword>
<dbReference type="AlphaFoldDB" id="A0AB32WGQ8"/>
<proteinExistence type="predicted"/>
<accession>A0AB32WGQ8</accession>
<name>A0AB32WGQ8_THECC</name>
<dbReference type="GO" id="GO:0006355">
    <property type="term" value="P:regulation of DNA-templated transcription"/>
    <property type="evidence" value="ECO:0007669"/>
    <property type="project" value="InterPro"/>
</dbReference>
<keyword evidence="3" id="KW-0238">DNA-binding</keyword>
<evidence type="ECO:0000256" key="3">
    <source>
        <dbReference type="ARBA" id="ARBA00023125"/>
    </source>
</evidence>
<dbReference type="PANTHER" id="PTHR31744:SF210">
    <property type="entry name" value="NAC DOMAIN-CONTAINING PROTEIN 86-LIKE"/>
    <property type="match status" value="1"/>
</dbReference>
<gene>
    <name evidence="8" type="primary">LOC18611845</name>
</gene>
<dbReference type="Proteomes" id="UP000694886">
    <property type="component" value="Chromosome 1"/>
</dbReference>
<dbReference type="RefSeq" id="XP_017977109.1">
    <property type="nucleotide sequence ID" value="XM_018121620.1"/>
</dbReference>
<evidence type="ECO:0000256" key="5">
    <source>
        <dbReference type="ARBA" id="ARBA00023242"/>
    </source>
</evidence>
<dbReference type="FunFam" id="2.170.150.80:FF:000002">
    <property type="entry name" value="Nac domain-containing protein 86"/>
    <property type="match status" value="1"/>
</dbReference>
<comment type="subcellular location">
    <subcellularLocation>
        <location evidence="1">Nucleus</location>
    </subcellularLocation>
</comment>
<keyword evidence="4" id="KW-0804">Transcription</keyword>
<dbReference type="GO" id="GO:0005634">
    <property type="term" value="C:nucleus"/>
    <property type="evidence" value="ECO:0007669"/>
    <property type="project" value="UniProtKB-SubCell"/>
</dbReference>
<dbReference type="PROSITE" id="PS51005">
    <property type="entry name" value="NAC"/>
    <property type="match status" value="1"/>
</dbReference>
<dbReference type="PANTHER" id="PTHR31744">
    <property type="entry name" value="PROTEIN CUP-SHAPED COTYLEDON 2-RELATED"/>
    <property type="match status" value="1"/>
</dbReference>
<dbReference type="GO" id="GO:0003677">
    <property type="term" value="F:DNA binding"/>
    <property type="evidence" value="ECO:0007669"/>
    <property type="project" value="UniProtKB-KW"/>
</dbReference>
<reference evidence="8" key="2">
    <citation type="submission" date="2025-08" db="UniProtKB">
        <authorList>
            <consortium name="RefSeq"/>
        </authorList>
    </citation>
    <scope>IDENTIFICATION</scope>
</reference>